<evidence type="ECO:0000313" key="3">
    <source>
        <dbReference type="Proteomes" id="UP000037035"/>
    </source>
</evidence>
<feature type="transmembrane region" description="Helical" evidence="1">
    <location>
        <begin position="140"/>
        <end position="158"/>
    </location>
</feature>
<reference evidence="2 3" key="1">
    <citation type="submission" date="2015-08" db="EMBL/GenBank/DDBJ databases">
        <title>Next Generation Sequencing and Analysis of the Genome of Puccinia sorghi L Schw, the Causal Agent of Maize Common Rust.</title>
        <authorList>
            <person name="Rochi L."/>
            <person name="Burguener G."/>
            <person name="Darino M."/>
            <person name="Turjanski A."/>
            <person name="Kreff E."/>
            <person name="Dieguez M.J."/>
            <person name="Sacco F."/>
        </authorList>
    </citation>
    <scope>NUCLEOTIDE SEQUENCE [LARGE SCALE GENOMIC DNA]</scope>
    <source>
        <strain evidence="2 3">RO10H11247</strain>
    </source>
</reference>
<keyword evidence="1" id="KW-1133">Transmembrane helix</keyword>
<comment type="caution">
    <text evidence="2">The sequence shown here is derived from an EMBL/GenBank/DDBJ whole genome shotgun (WGS) entry which is preliminary data.</text>
</comment>
<dbReference type="EMBL" id="LAVV01007957">
    <property type="protein sequence ID" value="KNZ54208.1"/>
    <property type="molecule type" value="Genomic_DNA"/>
</dbReference>
<keyword evidence="3" id="KW-1185">Reference proteome</keyword>
<feature type="transmembrane region" description="Helical" evidence="1">
    <location>
        <begin position="411"/>
        <end position="429"/>
    </location>
</feature>
<accession>A0A0L6V089</accession>
<name>A0A0L6V089_9BASI</name>
<evidence type="ECO:0000313" key="2">
    <source>
        <dbReference type="EMBL" id="KNZ54208.1"/>
    </source>
</evidence>
<feature type="transmembrane region" description="Helical" evidence="1">
    <location>
        <begin position="282"/>
        <end position="305"/>
    </location>
</feature>
<keyword evidence="1" id="KW-0472">Membrane</keyword>
<evidence type="ECO:0000256" key="1">
    <source>
        <dbReference type="SAM" id="Phobius"/>
    </source>
</evidence>
<protein>
    <submittedName>
        <fullName evidence="2">Uncharacterized protein</fullName>
    </submittedName>
</protein>
<dbReference type="Proteomes" id="UP000037035">
    <property type="component" value="Unassembled WGS sequence"/>
</dbReference>
<sequence>MSVSFRQPIPGRWLSTPPLDCNSLGPGVIQTIKLPNLQYWLFGTGAQSTHLTNSHSSRIHLKEVVHHSGICWVLWCENSWLLLVGTTICCEFIINSMHPVCYQHMILATQLLNCHSVTSTTSVVDLLPTHCIYYMTCSRLMMILHLRFYTIIFLYLNAKYDYTTPLKLNHQFNTHTNPYFIMKMFLFLPVYFFVSFYIQAGIQFTMKHLPFDYDCRTLFYPPLLTISHPLGSIKELGSTLFNNFNTQNCFFLPRSLSICLISLMFSPLLSKRNNTFHIFQNIVYVICNFNSAKLFFLTCIWLNVFKKLLLFRKKLHYLFISHSKCWNQLMPTLPKNRRYTLTLIGQIEYLRIMAHCWYSLFLFIKKLPSSNLHIPWSFFVTILSSIIIPWEFKKTCISLIGHLKTPCMQDLFILLHCFIILCSLLKIYIKKTSDTQKSETLSLCRVKFLACCWDPVLWDLPGVSQMEDYLRTFVHPPVSNLLSKTLIITYC</sequence>
<dbReference type="AlphaFoldDB" id="A0A0L6V089"/>
<feature type="transmembrane region" description="Helical" evidence="1">
    <location>
        <begin position="178"/>
        <end position="198"/>
    </location>
</feature>
<dbReference type="VEuPathDB" id="FungiDB:VP01_3009g1"/>
<gene>
    <name evidence="2" type="ORF">VP01_3009g1</name>
</gene>
<feature type="transmembrane region" description="Helical" evidence="1">
    <location>
        <begin position="339"/>
        <end position="360"/>
    </location>
</feature>
<proteinExistence type="predicted"/>
<feature type="transmembrane region" description="Helical" evidence="1">
    <location>
        <begin position="372"/>
        <end position="390"/>
    </location>
</feature>
<organism evidence="2 3">
    <name type="scientific">Puccinia sorghi</name>
    <dbReference type="NCBI Taxonomy" id="27349"/>
    <lineage>
        <taxon>Eukaryota</taxon>
        <taxon>Fungi</taxon>
        <taxon>Dikarya</taxon>
        <taxon>Basidiomycota</taxon>
        <taxon>Pucciniomycotina</taxon>
        <taxon>Pucciniomycetes</taxon>
        <taxon>Pucciniales</taxon>
        <taxon>Pucciniaceae</taxon>
        <taxon>Puccinia</taxon>
    </lineage>
</organism>
<keyword evidence="1" id="KW-0812">Transmembrane</keyword>
<feature type="transmembrane region" description="Helical" evidence="1">
    <location>
        <begin position="251"/>
        <end position="270"/>
    </location>
</feature>